<gene>
    <name evidence="3" type="ORF">IAD03_10160</name>
</gene>
<evidence type="ECO:0000256" key="1">
    <source>
        <dbReference type="SAM" id="Phobius"/>
    </source>
</evidence>
<protein>
    <recommendedName>
        <fullName evidence="2">Peptidase M56 domain-containing protein</fullName>
    </recommendedName>
</protein>
<keyword evidence="1" id="KW-1133">Transmembrane helix</keyword>
<dbReference type="CDD" id="cd07341">
    <property type="entry name" value="M56_BlaR1_MecR1_like"/>
    <property type="match status" value="1"/>
</dbReference>
<comment type="caution">
    <text evidence="3">The sequence shown here is derived from an EMBL/GenBank/DDBJ whole genome shotgun (WGS) entry which is preliminary data.</text>
</comment>
<reference evidence="3" key="1">
    <citation type="submission" date="2020-10" db="EMBL/GenBank/DDBJ databases">
        <authorList>
            <person name="Gilroy R."/>
        </authorList>
    </citation>
    <scope>NUCLEOTIDE SEQUENCE</scope>
    <source>
        <strain evidence="3">6086</strain>
    </source>
</reference>
<keyword evidence="1" id="KW-0812">Transmembrane</keyword>
<dbReference type="Pfam" id="PF05569">
    <property type="entry name" value="Peptidase_M56"/>
    <property type="match status" value="1"/>
</dbReference>
<dbReference type="InterPro" id="IPR008756">
    <property type="entry name" value="Peptidase_M56"/>
</dbReference>
<feature type="transmembrane region" description="Helical" evidence="1">
    <location>
        <begin position="6"/>
        <end position="28"/>
    </location>
</feature>
<feature type="transmembrane region" description="Helical" evidence="1">
    <location>
        <begin position="203"/>
        <end position="224"/>
    </location>
</feature>
<dbReference type="InterPro" id="IPR052173">
    <property type="entry name" value="Beta-lactam_resp_regulator"/>
</dbReference>
<feature type="domain" description="Peptidase M56" evidence="2">
    <location>
        <begin position="9"/>
        <end position="280"/>
    </location>
</feature>
<dbReference type="EMBL" id="DVJM01000226">
    <property type="protein sequence ID" value="HIS79719.1"/>
    <property type="molecule type" value="Genomic_DNA"/>
</dbReference>
<organism evidence="3 4">
    <name type="scientific">Candidatus Caccousia stercoris</name>
    <dbReference type="NCBI Taxonomy" id="2840723"/>
    <lineage>
        <taxon>Bacteria</taxon>
        <taxon>Bacillati</taxon>
        <taxon>Bacillota</taxon>
        <taxon>Clostridia</taxon>
        <taxon>Eubacteriales</taxon>
        <taxon>Oscillospiraceae</taxon>
        <taxon>Oscillospiraceae incertae sedis</taxon>
        <taxon>Candidatus Caccousia</taxon>
    </lineage>
</organism>
<accession>A0A9D1K2F6</accession>
<dbReference type="Proteomes" id="UP000824141">
    <property type="component" value="Unassembled WGS sequence"/>
</dbReference>
<evidence type="ECO:0000313" key="4">
    <source>
        <dbReference type="Proteomes" id="UP000824141"/>
    </source>
</evidence>
<evidence type="ECO:0000259" key="2">
    <source>
        <dbReference type="Pfam" id="PF05569"/>
    </source>
</evidence>
<dbReference type="PANTHER" id="PTHR34978:SF3">
    <property type="entry name" value="SLR0241 PROTEIN"/>
    <property type="match status" value="1"/>
</dbReference>
<feature type="transmembrane region" description="Helical" evidence="1">
    <location>
        <begin position="111"/>
        <end position="133"/>
    </location>
</feature>
<proteinExistence type="predicted"/>
<feature type="transmembrane region" description="Helical" evidence="1">
    <location>
        <begin position="35"/>
        <end position="54"/>
    </location>
</feature>
<name>A0A9D1K2F6_9FIRM</name>
<sequence length="484" mass="53918">MTELFFAAVNLSIQAGWLVLAIVVLRFLLRRVPRWIFLLLWGMVGLRLVLPFSVESAWSLIPSAETISPSVLYMDVPQIRTGLPIVNQTINPMLEETLTPTVGASVNPMQVLAAVLSWLWVAGLAGMLLYLGVSWGKLSRRLRTAVRLQDCVYQSEQVRSPFVFGFLHPRIILPFSLSEGDRPFVIAHEKSHIQRGDPWIKMAAFLLLSVYWFHPLIWLAYFLLCRDMELACDERVIRGLDREGRAGYSQALLSCSAVHRGNPVCPVAFGEFSVRKRVKAVLRYRKPLLWVTALAVVAVALTAVCFLTTPQIRPTMEWAQNLSGDDIVSAELVVMPQATDKQYRVFDENEFAGIAALINGSHGRYVAEPENLAGGSIQFHITTSDGVEHTVSNMGNTYLYIDGDTFSAGYGWLSSWDAPYGEGNAPLPEQAEKVSATGAWKWFDMWQGEEPFTENATLETTLAAAFLWPPPFCVLCRVETGGNS</sequence>
<evidence type="ECO:0000313" key="3">
    <source>
        <dbReference type="EMBL" id="HIS79719.1"/>
    </source>
</evidence>
<feature type="transmembrane region" description="Helical" evidence="1">
    <location>
        <begin position="288"/>
        <end position="307"/>
    </location>
</feature>
<dbReference type="AlphaFoldDB" id="A0A9D1K2F6"/>
<reference evidence="3" key="2">
    <citation type="journal article" date="2021" name="PeerJ">
        <title>Extensive microbial diversity within the chicken gut microbiome revealed by metagenomics and culture.</title>
        <authorList>
            <person name="Gilroy R."/>
            <person name="Ravi A."/>
            <person name="Getino M."/>
            <person name="Pursley I."/>
            <person name="Horton D.L."/>
            <person name="Alikhan N.F."/>
            <person name="Baker D."/>
            <person name="Gharbi K."/>
            <person name="Hall N."/>
            <person name="Watson M."/>
            <person name="Adriaenssens E.M."/>
            <person name="Foster-Nyarko E."/>
            <person name="Jarju S."/>
            <person name="Secka A."/>
            <person name="Antonio M."/>
            <person name="Oren A."/>
            <person name="Chaudhuri R.R."/>
            <person name="La Ragione R."/>
            <person name="Hildebrand F."/>
            <person name="Pallen M.J."/>
        </authorList>
    </citation>
    <scope>NUCLEOTIDE SEQUENCE</scope>
    <source>
        <strain evidence="3">6086</strain>
    </source>
</reference>
<dbReference type="PANTHER" id="PTHR34978">
    <property type="entry name" value="POSSIBLE SENSOR-TRANSDUCER PROTEIN BLAR"/>
    <property type="match status" value="1"/>
</dbReference>
<keyword evidence="1" id="KW-0472">Membrane</keyword>